<dbReference type="PROSITE" id="PS50042">
    <property type="entry name" value="CNMP_BINDING_3"/>
    <property type="match status" value="2"/>
</dbReference>
<gene>
    <name evidence="3" type="ORF">ECRASSUSDP1_LOCUS26673</name>
</gene>
<dbReference type="CDD" id="cd00038">
    <property type="entry name" value="CAP_ED"/>
    <property type="match status" value="2"/>
</dbReference>
<dbReference type="Gene3D" id="2.60.120.10">
    <property type="entry name" value="Jelly Rolls"/>
    <property type="match status" value="2"/>
</dbReference>
<dbReference type="PANTHER" id="PTHR23011">
    <property type="entry name" value="CYCLIC NUCLEOTIDE-BINDING DOMAIN CONTAINING PROTEIN"/>
    <property type="match status" value="1"/>
</dbReference>
<evidence type="ECO:0000256" key="1">
    <source>
        <dbReference type="SAM" id="MobiDB-lite"/>
    </source>
</evidence>
<accession>A0AAD1Y8W0</accession>
<dbReference type="AlphaFoldDB" id="A0AAD1Y8W0"/>
<dbReference type="SUPFAM" id="SSF51206">
    <property type="entry name" value="cAMP-binding domain-like"/>
    <property type="match status" value="2"/>
</dbReference>
<dbReference type="InterPro" id="IPR014710">
    <property type="entry name" value="RmlC-like_jellyroll"/>
</dbReference>
<dbReference type="Proteomes" id="UP001295684">
    <property type="component" value="Unassembled WGS sequence"/>
</dbReference>
<dbReference type="InterPro" id="IPR000595">
    <property type="entry name" value="cNMP-bd_dom"/>
</dbReference>
<feature type="domain" description="Cyclic nucleotide-binding" evidence="2">
    <location>
        <begin position="51"/>
        <end position="197"/>
    </location>
</feature>
<feature type="domain" description="Cyclic nucleotide-binding" evidence="2">
    <location>
        <begin position="200"/>
        <end position="250"/>
    </location>
</feature>
<evidence type="ECO:0000259" key="2">
    <source>
        <dbReference type="PROSITE" id="PS50042"/>
    </source>
</evidence>
<dbReference type="InterPro" id="IPR018490">
    <property type="entry name" value="cNMP-bd_dom_sf"/>
</dbReference>
<sequence>MEYSVCQRPKYKSPEEKEMLKLFSKNPKKRDYDKIKEVCRHLKKVKFFSQRNIPSEGYTLLVESMEHVYCPKGKLVYKEGEPVECLYILLIGNATICISEEFDENIEVKRLRKITDKSHTCIKKSDQEFLNQKYQFIRLKQGDALGSNALMNNTPANESIYCSSNCHFASLSRSRFEEVFRKIEEERNNEWRRFFKSMTIFEHLTLRSIEKLFYFCDLKVFKRNQKVFSEGDECKGFYIIYQGVAQITKEIQVSKKSKRKTSRKKILYLSSPDARREKFFANSKGLNTKVIKIKTISEGQFIGIEDSFIKYSKYSKETHSYNAVCQSAELQCFYFTKEKAYDKLCSLNCLNQIMDKAKLNRNRMEELFFNSFSISKRIEFREQESTEPKNNELLSPLRDSLEKVALGAISKSNCIKKPESQKRQKNFQSQQPKKFISGPDIQKPTSRRLLFKKNDKEYNPHLRISNNSDICATHSTISSMNRTHVTTEKKCISSPTSARGMSARTKIKRTIDILHSLETKDPENGRNRRLLSSFYPAGHTQRPKNTQEALGPYLGERPRSPMAQSHIQTMTPNKKLFRKIKLNKSSLDTTSFKEDKPKKLIENLSFKLKSPRCVFPDKEDNTLMRKNLRMRVNFKRHFMPVACSIPSKMTSTSSKRRSALPLSTGRKWVC</sequence>
<protein>
    <recommendedName>
        <fullName evidence="2">Cyclic nucleotide-binding domain-containing protein</fullName>
    </recommendedName>
</protein>
<dbReference type="PANTHER" id="PTHR23011:SF28">
    <property type="entry name" value="CYCLIC NUCLEOTIDE-BINDING DOMAIN CONTAINING PROTEIN"/>
    <property type="match status" value="1"/>
</dbReference>
<keyword evidence="4" id="KW-1185">Reference proteome</keyword>
<feature type="region of interest" description="Disordered" evidence="1">
    <location>
        <begin position="415"/>
        <end position="442"/>
    </location>
</feature>
<comment type="caution">
    <text evidence="3">The sequence shown here is derived from an EMBL/GenBank/DDBJ whole genome shotgun (WGS) entry which is preliminary data.</text>
</comment>
<evidence type="ECO:0000313" key="3">
    <source>
        <dbReference type="EMBL" id="CAI2385127.1"/>
    </source>
</evidence>
<dbReference type="EMBL" id="CAMPGE010027506">
    <property type="protein sequence ID" value="CAI2385127.1"/>
    <property type="molecule type" value="Genomic_DNA"/>
</dbReference>
<name>A0AAD1Y8W0_EUPCR</name>
<organism evidence="3 4">
    <name type="scientific">Euplotes crassus</name>
    <dbReference type="NCBI Taxonomy" id="5936"/>
    <lineage>
        <taxon>Eukaryota</taxon>
        <taxon>Sar</taxon>
        <taxon>Alveolata</taxon>
        <taxon>Ciliophora</taxon>
        <taxon>Intramacronucleata</taxon>
        <taxon>Spirotrichea</taxon>
        <taxon>Hypotrichia</taxon>
        <taxon>Euplotida</taxon>
        <taxon>Euplotidae</taxon>
        <taxon>Moneuplotes</taxon>
    </lineage>
</organism>
<reference evidence="3" key="1">
    <citation type="submission" date="2023-07" db="EMBL/GenBank/DDBJ databases">
        <authorList>
            <consortium name="AG Swart"/>
            <person name="Singh M."/>
            <person name="Singh A."/>
            <person name="Seah K."/>
            <person name="Emmerich C."/>
        </authorList>
    </citation>
    <scope>NUCLEOTIDE SEQUENCE</scope>
    <source>
        <strain evidence="3">DP1</strain>
    </source>
</reference>
<feature type="region of interest" description="Disordered" evidence="1">
    <location>
        <begin position="648"/>
        <end position="670"/>
    </location>
</feature>
<evidence type="ECO:0000313" key="4">
    <source>
        <dbReference type="Proteomes" id="UP001295684"/>
    </source>
</evidence>
<proteinExistence type="predicted"/>